<proteinExistence type="predicted"/>
<name>A0A368JUH8_9BACT</name>
<comment type="caution">
    <text evidence="1">The sequence shown here is derived from an EMBL/GenBank/DDBJ whole genome shotgun (WGS) entry which is preliminary data.</text>
</comment>
<dbReference type="Proteomes" id="UP000253383">
    <property type="component" value="Unassembled WGS sequence"/>
</dbReference>
<evidence type="ECO:0000313" key="1">
    <source>
        <dbReference type="EMBL" id="RCR70253.1"/>
    </source>
</evidence>
<dbReference type="AlphaFoldDB" id="A0A368JUH8"/>
<gene>
    <name evidence="1" type="ORF">DUE52_07770</name>
</gene>
<sequence length="73" mass="8731">MNQGKGLGILKIYSVQKICPVIVMNFNMRNLMIVKFFYMLKWISQKLFMMALSKRYILTNLCTLKTVKLVYWM</sequence>
<evidence type="ECO:0000313" key="2">
    <source>
        <dbReference type="Proteomes" id="UP000253383"/>
    </source>
</evidence>
<accession>A0A368JUH8</accession>
<protein>
    <submittedName>
        <fullName evidence="1">Uncharacterized protein</fullName>
    </submittedName>
</protein>
<dbReference type="EMBL" id="QOWE01000005">
    <property type="protein sequence ID" value="RCR70253.1"/>
    <property type="molecule type" value="Genomic_DNA"/>
</dbReference>
<organism evidence="1 2">
    <name type="scientific">Larkinella punicea</name>
    <dbReference type="NCBI Taxonomy" id="2315727"/>
    <lineage>
        <taxon>Bacteria</taxon>
        <taxon>Pseudomonadati</taxon>
        <taxon>Bacteroidota</taxon>
        <taxon>Cytophagia</taxon>
        <taxon>Cytophagales</taxon>
        <taxon>Spirosomataceae</taxon>
        <taxon>Larkinella</taxon>
    </lineage>
</organism>
<reference evidence="1 2" key="1">
    <citation type="submission" date="2018-07" db="EMBL/GenBank/DDBJ databases">
        <title>Genome analysis of Larkinella rosea.</title>
        <authorList>
            <person name="Zhou Z."/>
            <person name="Wang G."/>
        </authorList>
    </citation>
    <scope>NUCLEOTIDE SEQUENCE [LARGE SCALE GENOMIC DNA]</scope>
    <source>
        <strain evidence="2">zzj9</strain>
    </source>
</reference>
<keyword evidence="2" id="KW-1185">Reference proteome</keyword>